<dbReference type="Gene3D" id="2.130.10.130">
    <property type="entry name" value="Integrin alpha, N-terminal"/>
    <property type="match status" value="1"/>
</dbReference>
<comment type="caution">
    <text evidence="2">The sequence shown here is derived from an EMBL/GenBank/DDBJ whole genome shotgun (WGS) entry which is preliminary data.</text>
</comment>
<dbReference type="InterPro" id="IPR028994">
    <property type="entry name" value="Integrin_alpha_N"/>
</dbReference>
<dbReference type="EMBL" id="JWIN03000012">
    <property type="protein sequence ID" value="KAB1270096.1"/>
    <property type="molecule type" value="Genomic_DNA"/>
</dbReference>
<protein>
    <submittedName>
        <fullName evidence="2">Integrin alpha-7</fullName>
    </submittedName>
</protein>
<sequence length="153" mass="16257">MAGTPGRDPWGAPRICYLLGSLLAGLLSPGAVAFNLDVMGALRKEGGPGSLFGFSVALRGQLQPRPQSWLLAGAPQALALPGQQANRTGGLFACPLSLEETDCSRVDIDRGADVQKESKENQWLGVSVQSQGPGGKIVVSTTFFFTFNIYHFY</sequence>
<dbReference type="GO" id="GO:0009897">
    <property type="term" value="C:external side of plasma membrane"/>
    <property type="evidence" value="ECO:0007669"/>
    <property type="project" value="TreeGrafter"/>
</dbReference>
<evidence type="ECO:0000313" key="3">
    <source>
        <dbReference type="Proteomes" id="UP000299084"/>
    </source>
</evidence>
<dbReference type="OrthoDB" id="5317514at2759"/>
<dbReference type="GO" id="GO:0005178">
    <property type="term" value="F:integrin binding"/>
    <property type="evidence" value="ECO:0007669"/>
    <property type="project" value="TreeGrafter"/>
</dbReference>
<dbReference type="Proteomes" id="UP000299084">
    <property type="component" value="Unassembled WGS sequence"/>
</dbReference>
<evidence type="ECO:0000256" key="1">
    <source>
        <dbReference type="SAM" id="SignalP"/>
    </source>
</evidence>
<dbReference type="GO" id="GO:0050900">
    <property type="term" value="P:leukocyte migration"/>
    <property type="evidence" value="ECO:0007669"/>
    <property type="project" value="TreeGrafter"/>
</dbReference>
<dbReference type="GO" id="GO:0007229">
    <property type="term" value="P:integrin-mediated signaling pathway"/>
    <property type="evidence" value="ECO:0007669"/>
    <property type="project" value="UniProtKB-KW"/>
</dbReference>
<dbReference type="AlphaFoldDB" id="A0A5N4DG99"/>
<dbReference type="GO" id="GO:0098609">
    <property type="term" value="P:cell-cell adhesion"/>
    <property type="evidence" value="ECO:0007669"/>
    <property type="project" value="TreeGrafter"/>
</dbReference>
<dbReference type="PANTHER" id="PTHR23220:SF90">
    <property type="entry name" value="INTEGRIN ALPHA-7"/>
    <property type="match status" value="1"/>
</dbReference>
<feature type="signal peptide" evidence="1">
    <location>
        <begin position="1"/>
        <end position="33"/>
    </location>
</feature>
<feature type="chain" id="PRO_5024282584" evidence="1">
    <location>
        <begin position="34"/>
        <end position="153"/>
    </location>
</feature>
<dbReference type="InterPro" id="IPR013519">
    <property type="entry name" value="Int_alpha_beta-p"/>
</dbReference>
<accession>A0A5N4DG99</accession>
<evidence type="ECO:0000313" key="2">
    <source>
        <dbReference type="EMBL" id="KAB1270096.1"/>
    </source>
</evidence>
<keyword evidence="3" id="KW-1185">Reference proteome</keyword>
<dbReference type="GO" id="GO:0007160">
    <property type="term" value="P:cell-matrix adhesion"/>
    <property type="evidence" value="ECO:0007669"/>
    <property type="project" value="TreeGrafter"/>
</dbReference>
<reference evidence="2 3" key="1">
    <citation type="journal article" date="2019" name="Mol. Ecol. Resour.">
        <title>Improving Illumina assemblies with Hi-C and long reads: an example with the North African dromedary.</title>
        <authorList>
            <person name="Elbers J.P."/>
            <person name="Rogers M.F."/>
            <person name="Perelman P.L."/>
            <person name="Proskuryakova A.A."/>
            <person name="Serdyukova N.A."/>
            <person name="Johnson W.E."/>
            <person name="Horin P."/>
            <person name="Corander J."/>
            <person name="Murphy D."/>
            <person name="Burger P.A."/>
        </authorList>
    </citation>
    <scope>NUCLEOTIDE SEQUENCE [LARGE SCALE GENOMIC DNA]</scope>
    <source>
        <strain evidence="2">Drom800</strain>
        <tissue evidence="2">Blood</tissue>
    </source>
</reference>
<keyword evidence="2" id="KW-0401">Integrin</keyword>
<name>A0A5N4DG99_CAMDR</name>
<keyword evidence="1" id="KW-0732">Signal</keyword>
<proteinExistence type="predicted"/>
<dbReference type="PANTHER" id="PTHR23220">
    <property type="entry name" value="INTEGRIN ALPHA"/>
    <property type="match status" value="1"/>
</dbReference>
<gene>
    <name evidence="2" type="ORF">Cadr_000016547</name>
</gene>
<dbReference type="GO" id="GO:0008305">
    <property type="term" value="C:integrin complex"/>
    <property type="evidence" value="ECO:0007669"/>
    <property type="project" value="TreeGrafter"/>
</dbReference>
<dbReference type="SUPFAM" id="SSF69318">
    <property type="entry name" value="Integrin alpha N-terminal domain"/>
    <property type="match status" value="1"/>
</dbReference>
<dbReference type="SMART" id="SM00191">
    <property type="entry name" value="Int_alpha"/>
    <property type="match status" value="1"/>
</dbReference>
<dbReference type="GO" id="GO:0033627">
    <property type="term" value="P:cell adhesion mediated by integrin"/>
    <property type="evidence" value="ECO:0007669"/>
    <property type="project" value="TreeGrafter"/>
</dbReference>
<organism evidence="2 3">
    <name type="scientific">Camelus dromedarius</name>
    <name type="common">Dromedary</name>
    <name type="synonym">Arabian camel</name>
    <dbReference type="NCBI Taxonomy" id="9838"/>
    <lineage>
        <taxon>Eukaryota</taxon>
        <taxon>Metazoa</taxon>
        <taxon>Chordata</taxon>
        <taxon>Craniata</taxon>
        <taxon>Vertebrata</taxon>
        <taxon>Euteleostomi</taxon>
        <taxon>Mammalia</taxon>
        <taxon>Eutheria</taxon>
        <taxon>Laurasiatheria</taxon>
        <taxon>Artiodactyla</taxon>
        <taxon>Tylopoda</taxon>
        <taxon>Camelidae</taxon>
        <taxon>Camelus</taxon>
    </lineage>
</organism>